<keyword evidence="4" id="KW-1185">Reference proteome</keyword>
<feature type="compositionally biased region" description="Basic residues" evidence="1">
    <location>
        <begin position="259"/>
        <end position="270"/>
    </location>
</feature>
<dbReference type="SUPFAM" id="SSF50729">
    <property type="entry name" value="PH domain-like"/>
    <property type="match status" value="1"/>
</dbReference>
<dbReference type="PROSITE" id="PS50003">
    <property type="entry name" value="PH_DOMAIN"/>
    <property type="match status" value="1"/>
</dbReference>
<feature type="region of interest" description="Disordered" evidence="1">
    <location>
        <begin position="106"/>
        <end position="158"/>
    </location>
</feature>
<feature type="compositionally biased region" description="Low complexity" evidence="1">
    <location>
        <begin position="22"/>
        <end position="51"/>
    </location>
</feature>
<feature type="region of interest" description="Disordered" evidence="1">
    <location>
        <begin position="232"/>
        <end position="316"/>
    </location>
</feature>
<dbReference type="Gene3D" id="2.30.29.30">
    <property type="entry name" value="Pleckstrin-homology domain (PH domain)/Phosphotyrosine-binding domain (PTB)"/>
    <property type="match status" value="1"/>
</dbReference>
<evidence type="ECO:0000259" key="2">
    <source>
        <dbReference type="PROSITE" id="PS50003"/>
    </source>
</evidence>
<organism evidence="3 4">
    <name type="scientific">Pseudo-nitzschia multistriata</name>
    <dbReference type="NCBI Taxonomy" id="183589"/>
    <lineage>
        <taxon>Eukaryota</taxon>
        <taxon>Sar</taxon>
        <taxon>Stramenopiles</taxon>
        <taxon>Ochrophyta</taxon>
        <taxon>Bacillariophyta</taxon>
        <taxon>Bacillariophyceae</taxon>
        <taxon>Bacillariophycidae</taxon>
        <taxon>Bacillariales</taxon>
        <taxon>Bacillariaceae</taxon>
        <taxon>Pseudo-nitzschia</taxon>
    </lineage>
</organism>
<dbReference type="EMBL" id="CAACVS010000170">
    <property type="protein sequence ID" value="VEU38498.1"/>
    <property type="molecule type" value="Genomic_DNA"/>
</dbReference>
<gene>
    <name evidence="3" type="ORF">PSNMU_V1.4_AUG-EV-PASAV3_0053420</name>
</gene>
<name>A0A448Z920_9STRA</name>
<feature type="compositionally biased region" description="Polar residues" evidence="1">
    <location>
        <begin position="232"/>
        <end position="244"/>
    </location>
</feature>
<protein>
    <recommendedName>
        <fullName evidence="2">PH domain-containing protein</fullName>
    </recommendedName>
</protein>
<evidence type="ECO:0000256" key="1">
    <source>
        <dbReference type="SAM" id="MobiDB-lite"/>
    </source>
</evidence>
<dbReference type="OrthoDB" id="48057at2759"/>
<feature type="compositionally biased region" description="Basic and acidic residues" evidence="1">
    <location>
        <begin position="299"/>
        <end position="311"/>
    </location>
</feature>
<reference evidence="3 4" key="1">
    <citation type="submission" date="2019-01" db="EMBL/GenBank/DDBJ databases">
        <authorList>
            <person name="Ferrante I. M."/>
        </authorList>
    </citation>
    <scope>NUCLEOTIDE SEQUENCE [LARGE SCALE GENOMIC DNA]</scope>
    <source>
        <strain evidence="3 4">B856</strain>
    </source>
</reference>
<dbReference type="AlphaFoldDB" id="A0A448Z920"/>
<feature type="region of interest" description="Disordered" evidence="1">
    <location>
        <begin position="22"/>
        <end position="56"/>
    </location>
</feature>
<feature type="domain" description="PH" evidence="2">
    <location>
        <begin position="60"/>
        <end position="230"/>
    </location>
</feature>
<evidence type="ECO:0000313" key="3">
    <source>
        <dbReference type="EMBL" id="VEU38498.1"/>
    </source>
</evidence>
<dbReference type="Proteomes" id="UP000291116">
    <property type="component" value="Unassembled WGS sequence"/>
</dbReference>
<sequence>MQPNNDCPPTVLEYLSFEADATATEEPRMMMTPTRPPRNSSSNGSNLRSGNDYGDSNGSALSMQGFLWKRRDIFKNRWRPRWFVLHPDQRVLTYYLLANQEAGVGPQQIVSGGSSGTTTPRRRGSRSNIHGSPLDTPPATDILNSGNNRRRTLSESSAMSTGTIDCDVVPRGTIYLLGSTVEANEALTKPQDGLYTLTITDHETGTHSHLAARDPETREEWILRIRRVCQSGTASNAPQPYSQATPPPVRPGRGIRSNPRSKRKDRRRIRNSVDSTSAATGTRNELHVEEDPVAATNGSKRDLEPLFRDGESSDDAADKNLSTAIRFVRENEVLVLAAPLVLYKALMLLSFDLPAALSFAVTSTLVARWVLIYNLSSVVRFLTGSGNTTGNMPIGHGSVCCRFAVHLDSTKPSAISHVLVQSLAKAIRRQPLLASKKLPLLPRIYSTDLVLLDLATTSSNASQAVRVNNADQKSLSEIGESFADTDQLDTMQTIPMKFLEKIVGPPCRIVVSSETDGGPGPEPQIQLDLNLTECPITVLVSKPRTSTRGKYEVHVSVTIQSTDVGACQQFAVTFERLLAASERSISPNQ</sequence>
<proteinExistence type="predicted"/>
<dbReference type="InterPro" id="IPR011993">
    <property type="entry name" value="PH-like_dom_sf"/>
</dbReference>
<dbReference type="InterPro" id="IPR001849">
    <property type="entry name" value="PH_domain"/>
</dbReference>
<accession>A0A448Z920</accession>
<evidence type="ECO:0000313" key="4">
    <source>
        <dbReference type="Proteomes" id="UP000291116"/>
    </source>
</evidence>
<feature type="compositionally biased region" description="Polar residues" evidence="1">
    <location>
        <begin position="273"/>
        <end position="283"/>
    </location>
</feature>
<dbReference type="SMART" id="SM00233">
    <property type="entry name" value="PH"/>
    <property type="match status" value="1"/>
</dbReference>